<dbReference type="PROSITE" id="PS50995">
    <property type="entry name" value="HTH_MARR_2"/>
    <property type="match status" value="1"/>
</dbReference>
<accession>A0A366K5F8</accession>
<evidence type="ECO:0000313" key="5">
    <source>
        <dbReference type="EMBL" id="RBP95821.1"/>
    </source>
</evidence>
<dbReference type="InterPro" id="IPR036390">
    <property type="entry name" value="WH_DNA-bd_sf"/>
</dbReference>
<keyword evidence="2" id="KW-0238">DNA-binding</keyword>
<evidence type="ECO:0000256" key="1">
    <source>
        <dbReference type="ARBA" id="ARBA00023015"/>
    </source>
</evidence>
<comment type="caution">
    <text evidence="5">The sequence shown here is derived from an EMBL/GenBank/DDBJ whole genome shotgun (WGS) entry which is preliminary data.</text>
</comment>
<keyword evidence="3" id="KW-0804">Transcription</keyword>
<keyword evidence="6" id="KW-1185">Reference proteome</keyword>
<dbReference type="PANTHER" id="PTHR42756:SF1">
    <property type="entry name" value="TRANSCRIPTIONAL REPRESSOR OF EMRAB OPERON"/>
    <property type="match status" value="1"/>
</dbReference>
<gene>
    <name evidence="5" type="ORF">DFO70_102146</name>
</gene>
<name>A0A366K5F8_CYTFI</name>
<dbReference type="PRINTS" id="PR00598">
    <property type="entry name" value="HTHMARR"/>
</dbReference>
<dbReference type="SUPFAM" id="SSF46785">
    <property type="entry name" value="Winged helix' DNA-binding domain"/>
    <property type="match status" value="1"/>
</dbReference>
<dbReference type="AlphaFoldDB" id="A0A366K5F8"/>
<evidence type="ECO:0000313" key="6">
    <source>
        <dbReference type="Proteomes" id="UP000252731"/>
    </source>
</evidence>
<dbReference type="Proteomes" id="UP000252731">
    <property type="component" value="Unassembled WGS sequence"/>
</dbReference>
<dbReference type="OrthoDB" id="9799747at2"/>
<sequence>MKRSCPNPAFLILMQTSKSIHECIKDSITNYSLSMTEFSVLEALYHKDMQTIHEIGKKILITSGSMTYVIDKLVEKGYAKRIACPNDRRAIHIGLTDQGNKLLEEIMPEHQEWVNTFFEELNSAELDHLINLLEKVKKRTEI</sequence>
<proteinExistence type="predicted"/>
<reference evidence="5 6" key="1">
    <citation type="submission" date="2018-06" db="EMBL/GenBank/DDBJ databases">
        <title>Freshwater and sediment microbial communities from various areas in North America, analyzing microbe dynamics in response to fracking.</title>
        <authorList>
            <person name="Lamendella R."/>
        </authorList>
    </citation>
    <scope>NUCLEOTIDE SEQUENCE [LARGE SCALE GENOMIC DNA]</scope>
    <source>
        <strain evidence="5 6">14_TX</strain>
    </source>
</reference>
<protein>
    <submittedName>
        <fullName evidence="5">MarR family transcriptional regulator</fullName>
    </submittedName>
</protein>
<dbReference type="PANTHER" id="PTHR42756">
    <property type="entry name" value="TRANSCRIPTIONAL REGULATOR, MARR"/>
    <property type="match status" value="1"/>
</dbReference>
<dbReference type="Pfam" id="PF01047">
    <property type="entry name" value="MarR"/>
    <property type="match status" value="1"/>
</dbReference>
<evidence type="ECO:0000259" key="4">
    <source>
        <dbReference type="PROSITE" id="PS50995"/>
    </source>
</evidence>
<evidence type="ECO:0000256" key="2">
    <source>
        <dbReference type="ARBA" id="ARBA00023125"/>
    </source>
</evidence>
<organism evidence="5 6">
    <name type="scientific">Cytobacillus firmus</name>
    <name type="common">Bacillus firmus</name>
    <dbReference type="NCBI Taxonomy" id="1399"/>
    <lineage>
        <taxon>Bacteria</taxon>
        <taxon>Bacillati</taxon>
        <taxon>Bacillota</taxon>
        <taxon>Bacilli</taxon>
        <taxon>Bacillales</taxon>
        <taxon>Bacillaceae</taxon>
        <taxon>Cytobacillus</taxon>
    </lineage>
</organism>
<dbReference type="InterPro" id="IPR036388">
    <property type="entry name" value="WH-like_DNA-bd_sf"/>
</dbReference>
<dbReference type="InterPro" id="IPR000835">
    <property type="entry name" value="HTH_MarR-typ"/>
</dbReference>
<dbReference type="EMBL" id="QNSF01000002">
    <property type="protein sequence ID" value="RBP95821.1"/>
    <property type="molecule type" value="Genomic_DNA"/>
</dbReference>
<feature type="domain" description="HTH marR-type" evidence="4">
    <location>
        <begin position="6"/>
        <end position="138"/>
    </location>
</feature>
<dbReference type="RefSeq" id="WP_113881365.1">
    <property type="nucleotide sequence ID" value="NZ_QNSF01000002.1"/>
</dbReference>
<dbReference type="GO" id="GO:0003677">
    <property type="term" value="F:DNA binding"/>
    <property type="evidence" value="ECO:0007669"/>
    <property type="project" value="UniProtKB-KW"/>
</dbReference>
<dbReference type="SMART" id="SM00347">
    <property type="entry name" value="HTH_MARR"/>
    <property type="match status" value="1"/>
</dbReference>
<dbReference type="GO" id="GO:0003700">
    <property type="term" value="F:DNA-binding transcription factor activity"/>
    <property type="evidence" value="ECO:0007669"/>
    <property type="project" value="InterPro"/>
</dbReference>
<keyword evidence="1" id="KW-0805">Transcription regulation</keyword>
<dbReference type="Gene3D" id="1.10.10.10">
    <property type="entry name" value="Winged helix-like DNA-binding domain superfamily/Winged helix DNA-binding domain"/>
    <property type="match status" value="1"/>
</dbReference>
<evidence type="ECO:0000256" key="3">
    <source>
        <dbReference type="ARBA" id="ARBA00023163"/>
    </source>
</evidence>